<evidence type="ECO:0000313" key="3">
    <source>
        <dbReference type="Proteomes" id="UP000431269"/>
    </source>
</evidence>
<dbReference type="Proteomes" id="UP000431269">
    <property type="component" value="Chromosome"/>
</dbReference>
<organism evidence="2 3">
    <name type="scientific">Terricaulis silvestris</name>
    <dbReference type="NCBI Taxonomy" id="2686094"/>
    <lineage>
        <taxon>Bacteria</taxon>
        <taxon>Pseudomonadati</taxon>
        <taxon>Pseudomonadota</taxon>
        <taxon>Alphaproteobacteria</taxon>
        <taxon>Caulobacterales</taxon>
        <taxon>Caulobacteraceae</taxon>
        <taxon>Terricaulis</taxon>
    </lineage>
</organism>
<name>A0A6I6MLD3_9CAUL</name>
<dbReference type="RefSeq" id="WP_158764776.1">
    <property type="nucleotide sequence ID" value="NZ_CP047045.1"/>
</dbReference>
<sequence>MALIVLRGGFERIAQEFAALITRLAPALDLNASVAIAGAEHIIKPDSGPVIVTMLVKRHAALSKAAFAERWRIGHAPFGRRIAAPGYQQLHADAPAEIVAVLQSSGLTSVNAYDGVGCVMFESLEQMHATRASPEVARDATADEMQFVDHSRSMLMAFEKSS</sequence>
<dbReference type="KEGG" id="tsv:DSM104635_00597"/>
<evidence type="ECO:0000259" key="1">
    <source>
        <dbReference type="Pfam" id="PF07110"/>
    </source>
</evidence>
<reference evidence="3" key="1">
    <citation type="submission" date="2019-12" db="EMBL/GenBank/DDBJ databases">
        <title>Complete genome of Terracaulis silvestris 0127_4.</title>
        <authorList>
            <person name="Vieira S."/>
            <person name="Riedel T."/>
            <person name="Sproer C."/>
            <person name="Pascual J."/>
            <person name="Boedeker C."/>
            <person name="Overmann J."/>
        </authorList>
    </citation>
    <scope>NUCLEOTIDE SEQUENCE [LARGE SCALE GENOMIC DNA]</scope>
    <source>
        <strain evidence="3">0127_4</strain>
    </source>
</reference>
<evidence type="ECO:0000313" key="2">
    <source>
        <dbReference type="EMBL" id="QGZ93784.1"/>
    </source>
</evidence>
<protein>
    <recommendedName>
        <fullName evidence="1">EthD domain-containing protein</fullName>
    </recommendedName>
</protein>
<dbReference type="GO" id="GO:0016491">
    <property type="term" value="F:oxidoreductase activity"/>
    <property type="evidence" value="ECO:0007669"/>
    <property type="project" value="InterPro"/>
</dbReference>
<dbReference type="InterPro" id="IPR011008">
    <property type="entry name" value="Dimeric_a/b-barrel"/>
</dbReference>
<dbReference type="Pfam" id="PF07110">
    <property type="entry name" value="EthD"/>
    <property type="match status" value="1"/>
</dbReference>
<dbReference type="EMBL" id="CP047045">
    <property type="protein sequence ID" value="QGZ93784.1"/>
    <property type="molecule type" value="Genomic_DNA"/>
</dbReference>
<feature type="domain" description="EthD" evidence="1">
    <location>
        <begin position="61"/>
        <end position="151"/>
    </location>
</feature>
<keyword evidence="3" id="KW-1185">Reference proteome</keyword>
<gene>
    <name evidence="2" type="ORF">DSM104635_00597</name>
</gene>
<dbReference type="AlphaFoldDB" id="A0A6I6MLD3"/>
<dbReference type="InterPro" id="IPR009799">
    <property type="entry name" value="EthD_dom"/>
</dbReference>
<proteinExistence type="predicted"/>
<accession>A0A6I6MLD3</accession>
<dbReference type="Gene3D" id="3.30.70.100">
    <property type="match status" value="1"/>
</dbReference>
<dbReference type="SUPFAM" id="SSF54909">
    <property type="entry name" value="Dimeric alpha+beta barrel"/>
    <property type="match status" value="1"/>
</dbReference>